<name>A0A1I2FNK8_9RHOB</name>
<evidence type="ECO:0000313" key="1">
    <source>
        <dbReference type="EMBL" id="SFF06036.1"/>
    </source>
</evidence>
<organism evidence="1 2">
    <name type="scientific">Sulfitobacter brevis</name>
    <dbReference type="NCBI Taxonomy" id="74348"/>
    <lineage>
        <taxon>Bacteria</taxon>
        <taxon>Pseudomonadati</taxon>
        <taxon>Pseudomonadota</taxon>
        <taxon>Alphaproteobacteria</taxon>
        <taxon>Rhodobacterales</taxon>
        <taxon>Roseobacteraceae</taxon>
        <taxon>Sulfitobacter</taxon>
    </lineage>
</organism>
<dbReference type="EMBL" id="FOMW01000016">
    <property type="protein sequence ID" value="SFF06036.1"/>
    <property type="molecule type" value="Genomic_DNA"/>
</dbReference>
<sequence length="79" mass="8695">MSERLHHGPHIVRTLIYDAVAADPKLDAVVAQVLCGHGNLTSRKFYEVESNRYRRIAGINLLGAIARGLDREIGAAQQT</sequence>
<reference evidence="1 2" key="1">
    <citation type="submission" date="2016-10" db="EMBL/GenBank/DDBJ databases">
        <authorList>
            <person name="de Groot N.N."/>
        </authorList>
    </citation>
    <scope>NUCLEOTIDE SEQUENCE [LARGE SCALE GENOMIC DNA]</scope>
    <source>
        <strain evidence="1 2">DSM 11443</strain>
    </source>
</reference>
<protein>
    <submittedName>
        <fullName evidence="1">Uncharacterized protein</fullName>
    </submittedName>
</protein>
<evidence type="ECO:0000313" key="2">
    <source>
        <dbReference type="Proteomes" id="UP000198977"/>
    </source>
</evidence>
<keyword evidence="2" id="KW-1185">Reference proteome</keyword>
<gene>
    <name evidence="1" type="ORF">SAMN04488523_11647</name>
</gene>
<accession>A0A1I2FNK8</accession>
<proteinExistence type="predicted"/>
<dbReference type="AlphaFoldDB" id="A0A1I2FNK8"/>
<dbReference type="STRING" id="74348.SAMN04488523_11647"/>
<dbReference type="Proteomes" id="UP000198977">
    <property type="component" value="Unassembled WGS sequence"/>
</dbReference>